<proteinExistence type="predicted"/>
<feature type="transmembrane region" description="Helical" evidence="2">
    <location>
        <begin position="825"/>
        <end position="846"/>
    </location>
</feature>
<evidence type="ECO:0000256" key="2">
    <source>
        <dbReference type="SAM" id="Phobius"/>
    </source>
</evidence>
<dbReference type="GO" id="GO:0008233">
    <property type="term" value="F:peptidase activity"/>
    <property type="evidence" value="ECO:0007669"/>
    <property type="project" value="InterPro"/>
</dbReference>
<feature type="region of interest" description="Disordered" evidence="1">
    <location>
        <begin position="62"/>
        <end position="95"/>
    </location>
</feature>
<feature type="region of interest" description="Disordered" evidence="1">
    <location>
        <begin position="747"/>
        <end position="788"/>
    </location>
</feature>
<feature type="region of interest" description="Disordered" evidence="1">
    <location>
        <begin position="1"/>
        <end position="30"/>
    </location>
</feature>
<dbReference type="InterPro" id="IPR026898">
    <property type="entry name" value="PrsW"/>
</dbReference>
<dbReference type="EMBL" id="HBIO01001812">
    <property type="protein sequence ID" value="CAE0456461.1"/>
    <property type="molecule type" value="Transcribed_RNA"/>
</dbReference>
<feature type="transmembrane region" description="Helical" evidence="2">
    <location>
        <begin position="613"/>
        <end position="643"/>
    </location>
</feature>
<feature type="transmembrane region" description="Helical" evidence="2">
    <location>
        <begin position="547"/>
        <end position="564"/>
    </location>
</feature>
<keyword evidence="2" id="KW-1133">Transmembrane helix</keyword>
<feature type="transmembrane region" description="Helical" evidence="2">
    <location>
        <begin position="790"/>
        <end position="813"/>
    </location>
</feature>
<dbReference type="AlphaFoldDB" id="A0A7S3PV00"/>
<reference evidence="3" key="1">
    <citation type="submission" date="2021-01" db="EMBL/GenBank/DDBJ databases">
        <authorList>
            <person name="Corre E."/>
            <person name="Pelletier E."/>
            <person name="Niang G."/>
            <person name="Scheremetjew M."/>
            <person name="Finn R."/>
            <person name="Kale V."/>
            <person name="Holt S."/>
            <person name="Cochrane G."/>
            <person name="Meng A."/>
            <person name="Brown T."/>
            <person name="Cohen L."/>
        </authorList>
    </citation>
    <scope>NUCLEOTIDE SEQUENCE</scope>
    <source>
        <strain evidence="3">MM31A-1</strain>
    </source>
</reference>
<name>A0A7S3PV00_9STRA</name>
<feature type="transmembrane region" description="Helical" evidence="2">
    <location>
        <begin position="663"/>
        <end position="682"/>
    </location>
</feature>
<protein>
    <submittedName>
        <fullName evidence="3">Uncharacterized protein</fullName>
    </submittedName>
</protein>
<evidence type="ECO:0000256" key="1">
    <source>
        <dbReference type="SAM" id="MobiDB-lite"/>
    </source>
</evidence>
<feature type="compositionally biased region" description="Polar residues" evidence="1">
    <location>
        <begin position="62"/>
        <end position="91"/>
    </location>
</feature>
<feature type="transmembrane region" description="Helical" evidence="2">
    <location>
        <begin position="576"/>
        <end position="601"/>
    </location>
</feature>
<feature type="transmembrane region" description="Helical" evidence="2">
    <location>
        <begin position="867"/>
        <end position="889"/>
    </location>
</feature>
<accession>A0A7S3PV00</accession>
<organism evidence="3">
    <name type="scientific">Chaetoceros debilis</name>
    <dbReference type="NCBI Taxonomy" id="122233"/>
    <lineage>
        <taxon>Eukaryota</taxon>
        <taxon>Sar</taxon>
        <taxon>Stramenopiles</taxon>
        <taxon>Ochrophyta</taxon>
        <taxon>Bacillariophyta</taxon>
        <taxon>Coscinodiscophyceae</taxon>
        <taxon>Chaetocerotophycidae</taxon>
        <taxon>Chaetocerotales</taxon>
        <taxon>Chaetocerotaceae</taxon>
        <taxon>Chaetoceros</taxon>
    </lineage>
</organism>
<gene>
    <name evidence="3" type="ORF">CDEB00056_LOCUS1302</name>
</gene>
<feature type="transmembrane region" description="Helical" evidence="2">
    <location>
        <begin position="176"/>
        <end position="198"/>
    </location>
</feature>
<sequence length="967" mass="108071">MSSVPSTPENGAYYGSDNRQDSSMLNADYDDDTRSITSAKKIKQQISKIFTKKRKPALVDTSYMNDDNSISNTPSSYRPPTSDGSISSRRSVNGGGIVKPPNVTNIFKKIAGKKAALQRYRGFSTSISNLFLDESVVCPSAACCGVLSSSRTEHLLHTRNQRRKMTSSEFRSPSRILGISLLLMIVGFATTYIVWGFGDVQHDDDYYLYYDGYDGAGNRRMNVLTLKNAINANSLQAGAAEVKKMYIPNVMRFKDYHDLFWKPVEIMVQDIWYQQENQDGSIKIKDNFEQLNLNNGRRTNLMEQENHAAIIATLDDILDDSMNSNGNDRKLLKKSIWKNQEIAENIRGGLCILFFLILGIFGRRRRLKTRFAVLKARAQDDKVYYGNSNNRIFRGSNSTETKNSSKRKEKYEGACSHTLCGCVAMDNADDELNDGQSDKIEADQKIGVQNNETSDNSLDCMNRGFKTFSSLFCGSLCKMWIQCFSICALAQEARESRLLLPPRDQRVDYITHQPFAVYFKNIYTLRTNWKNYKGSGWSAHFGALSTLSRYILSTFIISTVLIILTEKYNPQSIFTWADAAVMLMTFLQSFAVLGIVHGLFHKSDLSLDAVIKFFAAGFVIATPMAFFFEAFVMNIFIIFFYIFAGVDALAAKGTAGSWISNHYTPFLITADVIQAFLVAAAVEELCKYYSFRAVEHPDLLFLTGLDRLKQDKKAMIGGDQAYPYSLNNASSVDCRGQSFDRSFSFNKSDRKRHHRGNNSPAGTPRRNRKPRFGDDDQNDEPDIRTPRQQAAAVTTAMISVAVGLACAENFIYVFFLGGNNTQEEIIMLIFRSIFPVHALCAGMQSIGINKKFLEEGETGARVGVGKIVLPAILLHGAFDSALMVINSWIDNVAANGNGPDLVQLNIAAAGTITAIMLIGTLTYYIHNRRQKARLKLIEVSRTLPVAVNDIYFSGADDNLDGKALDLL</sequence>
<evidence type="ECO:0000313" key="3">
    <source>
        <dbReference type="EMBL" id="CAE0456461.1"/>
    </source>
</evidence>
<dbReference type="Pfam" id="PF13367">
    <property type="entry name" value="PrsW-protease"/>
    <property type="match status" value="1"/>
</dbReference>
<feature type="transmembrane region" description="Helical" evidence="2">
    <location>
        <begin position="342"/>
        <end position="361"/>
    </location>
</feature>
<keyword evidence="2" id="KW-0812">Transmembrane</keyword>
<keyword evidence="2" id="KW-0472">Membrane</keyword>
<feature type="transmembrane region" description="Helical" evidence="2">
    <location>
        <begin position="901"/>
        <end position="925"/>
    </location>
</feature>